<organism evidence="1 2">
    <name type="scientific">Trichuris muris</name>
    <name type="common">Mouse whipworm</name>
    <dbReference type="NCBI Taxonomy" id="70415"/>
    <lineage>
        <taxon>Eukaryota</taxon>
        <taxon>Metazoa</taxon>
        <taxon>Ecdysozoa</taxon>
        <taxon>Nematoda</taxon>
        <taxon>Enoplea</taxon>
        <taxon>Dorylaimia</taxon>
        <taxon>Trichinellida</taxon>
        <taxon>Trichuridae</taxon>
        <taxon>Trichuris</taxon>
    </lineage>
</organism>
<evidence type="ECO:0000313" key="1">
    <source>
        <dbReference type="Proteomes" id="UP000046395"/>
    </source>
</evidence>
<keyword evidence="1" id="KW-1185">Reference proteome</keyword>
<evidence type="ECO:0000313" key="2">
    <source>
        <dbReference type="WBParaSite" id="TMUE_1000002799.1"/>
    </source>
</evidence>
<accession>A0A5S6Q6I4</accession>
<proteinExistence type="predicted"/>
<sequence length="82" mass="8832">MHGIADPALLCVNASLVQTLPDVYSVQQRHFEYTNPVGKMQAIMGRSKVAPAFSKTTANLSYSQCLSVVEAIQSCCRQSGPS</sequence>
<dbReference type="AlphaFoldDB" id="A0A5S6Q6I4"/>
<dbReference type="Proteomes" id="UP000046395">
    <property type="component" value="Unassembled WGS sequence"/>
</dbReference>
<name>A0A5S6Q6I4_TRIMR</name>
<reference evidence="2" key="1">
    <citation type="submission" date="2019-12" db="UniProtKB">
        <authorList>
            <consortium name="WormBaseParasite"/>
        </authorList>
    </citation>
    <scope>IDENTIFICATION</scope>
</reference>
<dbReference type="WBParaSite" id="TMUE_1000002799.1">
    <property type="protein sequence ID" value="TMUE_1000002799.1"/>
    <property type="gene ID" value="WBGene00298492"/>
</dbReference>
<protein>
    <submittedName>
        <fullName evidence="2">Uncharacterized protein</fullName>
    </submittedName>
</protein>